<gene>
    <name evidence="9" type="primary">UL2</name>
</gene>
<keyword evidence="2" id="KW-1048">Host nucleus</keyword>
<dbReference type="Gene3D" id="3.40.470.10">
    <property type="entry name" value="Uracil-DNA glycosylase-like domain"/>
    <property type="match status" value="1"/>
</dbReference>
<sequence>MTTPEPDRALDAVARGSPTRPPSATTAPEQTGAIEGKPLPSSTILHIEPETPRTSGVEEEDEPRPPVPPKRTLSLEPSIFASSPKKARCRPRGCPAGVKFLKGDIITPAMCIASPSWEGFKTLFNPGDTWKPVLEPEIGTQGFARLFAEYRKRCTIEDVLPPAEDVFSWTRFCGPDDVRVVIIGQDPYHGPGQAHGLAFSVRPDSVVPPSLRNILAAVRSCYPDLPPANNGCLENWARRGVLLLNTTLTVRRGAPGSHAKIGWDAFVSAVVQRLSSRRQGLVFMLWGSHAQSKFRPDPSRHCVLRFSHPSPLSGTPFGNCRHFLMANQYLRDRGDEPVDWSL</sequence>
<protein>
    <submittedName>
        <fullName evidence="9">Uracil-DNA glycosylase</fullName>
    </submittedName>
</protein>
<dbReference type="Pfam" id="PF03167">
    <property type="entry name" value="UDG"/>
    <property type="match status" value="1"/>
</dbReference>
<dbReference type="GO" id="GO:0004844">
    <property type="term" value="F:uracil DNA N-glycosylase activity"/>
    <property type="evidence" value="ECO:0007669"/>
    <property type="project" value="InterPro"/>
</dbReference>
<dbReference type="SUPFAM" id="SSF52141">
    <property type="entry name" value="Uracil-DNA glycosylase-like"/>
    <property type="match status" value="1"/>
</dbReference>
<dbReference type="PROSITE" id="PS00130">
    <property type="entry name" value="U_DNA_GLYCOSYLASE"/>
    <property type="match status" value="1"/>
</dbReference>
<evidence type="ECO:0000313" key="9">
    <source>
        <dbReference type="EMBL" id="QPO25210.1"/>
    </source>
</evidence>
<feature type="domain" description="Uracil-DNA glycosylase-like" evidence="8">
    <location>
        <begin position="171"/>
        <end position="330"/>
    </location>
</feature>
<dbReference type="NCBIfam" id="NF003592">
    <property type="entry name" value="PRK05254.1-5"/>
    <property type="match status" value="1"/>
</dbReference>
<comment type="similarity">
    <text evidence="1">Belongs to the uracil-DNA glycosylase (UDG) superfamily. UNG family.</text>
</comment>
<feature type="active site" description="Proton acceptor" evidence="6">
    <location>
        <position position="186"/>
    </location>
</feature>
<dbReference type="GO" id="GO:0097510">
    <property type="term" value="P:base-excision repair, AP site formation via deaminated base removal"/>
    <property type="evidence" value="ECO:0007669"/>
    <property type="project" value="TreeGrafter"/>
</dbReference>
<dbReference type="PANTHER" id="PTHR11264:SF0">
    <property type="entry name" value="URACIL-DNA GLYCOSYLASE"/>
    <property type="match status" value="1"/>
</dbReference>
<feature type="compositionally biased region" description="Basic and acidic residues" evidence="7">
    <location>
        <begin position="1"/>
        <end position="10"/>
    </location>
</feature>
<dbReference type="InterPro" id="IPR036895">
    <property type="entry name" value="Uracil-DNA_glycosylase-like_sf"/>
</dbReference>
<evidence type="ECO:0000256" key="7">
    <source>
        <dbReference type="SAM" id="MobiDB-lite"/>
    </source>
</evidence>
<evidence type="ECO:0000256" key="6">
    <source>
        <dbReference type="PROSITE-ProRule" id="PRU10072"/>
    </source>
</evidence>
<keyword evidence="4" id="KW-0378">Hydrolase</keyword>
<evidence type="ECO:0000256" key="5">
    <source>
        <dbReference type="ARBA" id="ARBA00023204"/>
    </source>
</evidence>
<keyword evidence="3" id="KW-0227">DNA damage</keyword>
<evidence type="ECO:0000256" key="2">
    <source>
        <dbReference type="ARBA" id="ARBA00022562"/>
    </source>
</evidence>
<evidence type="ECO:0000256" key="1">
    <source>
        <dbReference type="ARBA" id="ARBA00008184"/>
    </source>
</evidence>
<dbReference type="NCBIfam" id="NF003589">
    <property type="entry name" value="PRK05254.1-2"/>
    <property type="match status" value="1"/>
</dbReference>
<dbReference type="NCBIfam" id="NF003588">
    <property type="entry name" value="PRK05254.1-1"/>
    <property type="match status" value="1"/>
</dbReference>
<dbReference type="HAMAP" id="MF_00148">
    <property type="entry name" value="UDG"/>
    <property type="match status" value="1"/>
</dbReference>
<dbReference type="InterPro" id="IPR002043">
    <property type="entry name" value="UDG_fam1"/>
</dbReference>
<proteinExistence type="inferred from homology"/>
<keyword evidence="5" id="KW-0234">DNA repair</keyword>
<feature type="region of interest" description="Disordered" evidence="7">
    <location>
        <begin position="1"/>
        <end position="77"/>
    </location>
</feature>
<dbReference type="NCBIfam" id="TIGR00628">
    <property type="entry name" value="ung"/>
    <property type="match status" value="1"/>
</dbReference>
<reference evidence="9" key="1">
    <citation type="journal article" date="2020" name="Arch.">
        <title>Full genome sequence of bovine alphaherpesvirus 2 (BoHV-2).</title>
        <authorList>
            <person name="Pfaff F."/>
            <person name="Neubauer-Juric A."/>
            <person name="Krebs S."/>
            <person name="Hauser A."/>
            <person name="Singer S."/>
            <person name="Blum H."/>
            <person name="Hoffmann B."/>
        </authorList>
    </citation>
    <scope>NUCLEOTIDE SEQUENCE</scope>
    <source>
        <strain evidence="9">Riems 8/85</strain>
    </source>
</reference>
<dbReference type="InterPro" id="IPR018085">
    <property type="entry name" value="Ura-DNA_Glyclase_AS"/>
</dbReference>
<evidence type="ECO:0000256" key="4">
    <source>
        <dbReference type="ARBA" id="ARBA00022801"/>
    </source>
</evidence>
<name>A0A7T1L7H0_9ALPH</name>
<accession>A0A7T1L7H0</accession>
<dbReference type="InterPro" id="IPR005122">
    <property type="entry name" value="Uracil-DNA_glycosylase-like"/>
</dbReference>
<dbReference type="CDD" id="cd10027">
    <property type="entry name" value="UDG-F1-like"/>
    <property type="match status" value="1"/>
</dbReference>
<evidence type="ECO:0000259" key="8">
    <source>
        <dbReference type="SMART" id="SM00986"/>
    </source>
</evidence>
<dbReference type="EMBL" id="MT862164">
    <property type="protein sequence ID" value="QPO25210.1"/>
    <property type="molecule type" value="Genomic_DNA"/>
</dbReference>
<organism evidence="9">
    <name type="scientific">Bovine alphaherpesvirus 2</name>
    <dbReference type="NCBI Taxonomy" id="10295"/>
    <lineage>
        <taxon>Viruses</taxon>
        <taxon>Duplodnaviria</taxon>
        <taxon>Heunggongvirae</taxon>
        <taxon>Peploviricota</taxon>
        <taxon>Herviviricetes</taxon>
        <taxon>Herpesvirales</taxon>
        <taxon>Orthoherpesviridae</taxon>
        <taxon>Alphaherpesvirinae</taxon>
        <taxon>Simplexvirus</taxon>
        <taxon>Simplexvirus bovinealpha2</taxon>
    </lineage>
</organism>
<evidence type="ECO:0000256" key="3">
    <source>
        <dbReference type="ARBA" id="ARBA00022763"/>
    </source>
</evidence>
<dbReference type="SMART" id="SM00986">
    <property type="entry name" value="UDG"/>
    <property type="match status" value="1"/>
</dbReference>
<dbReference type="SMART" id="SM00987">
    <property type="entry name" value="UreE_C"/>
    <property type="match status" value="1"/>
</dbReference>
<dbReference type="Proteomes" id="UP001147787">
    <property type="component" value="Segment"/>
</dbReference>
<dbReference type="PANTHER" id="PTHR11264">
    <property type="entry name" value="URACIL-DNA GLYCOSYLASE"/>
    <property type="match status" value="1"/>
</dbReference>